<sequence length="180" mass="19286">MAASHPAPGAQNIDMTIATPGKDASDPNNKPAPKRALFSSPPVATHMTNATTPSTTEIRNTRESHIVIIRGGYTFSTPEQFVADIIKAIDADPTLESLLKSRPLEMMPMAFAKITTGSIDGTSPLLKHKHLAFMKEGLQNTQAMFVIPKSACIGALATVIIGYLDVYQRIHSITQGDESG</sequence>
<comment type="caution">
    <text evidence="2">The sequence shown here is derived from an EMBL/GenBank/DDBJ whole genome shotgun (WGS) entry which is preliminary data.</text>
</comment>
<feature type="compositionally biased region" description="Polar residues" evidence="1">
    <location>
        <begin position="46"/>
        <end position="56"/>
    </location>
</feature>
<evidence type="ECO:0000313" key="3">
    <source>
        <dbReference type="Proteomes" id="UP000037460"/>
    </source>
</evidence>
<dbReference type="EMBL" id="JWZX01002346">
    <property type="protein sequence ID" value="KOO29854.1"/>
    <property type="molecule type" value="Genomic_DNA"/>
</dbReference>
<name>A0A0M0JTG1_9EUKA</name>
<proteinExistence type="predicted"/>
<feature type="region of interest" description="Disordered" evidence="1">
    <location>
        <begin position="1"/>
        <end position="56"/>
    </location>
</feature>
<accession>A0A0M0JTG1</accession>
<keyword evidence="3" id="KW-1185">Reference proteome</keyword>
<gene>
    <name evidence="2" type="ORF">Ctob_010531</name>
</gene>
<organism evidence="2 3">
    <name type="scientific">Chrysochromulina tobinii</name>
    <dbReference type="NCBI Taxonomy" id="1460289"/>
    <lineage>
        <taxon>Eukaryota</taxon>
        <taxon>Haptista</taxon>
        <taxon>Haptophyta</taxon>
        <taxon>Prymnesiophyceae</taxon>
        <taxon>Prymnesiales</taxon>
        <taxon>Chrysochromulinaceae</taxon>
        <taxon>Chrysochromulina</taxon>
    </lineage>
</organism>
<dbReference type="AlphaFoldDB" id="A0A0M0JTG1"/>
<reference evidence="3" key="1">
    <citation type="journal article" date="2015" name="PLoS Genet.">
        <title>Genome Sequence and Transcriptome Analyses of Chrysochromulina tobin: Metabolic Tools for Enhanced Algal Fitness in the Prominent Order Prymnesiales (Haptophyceae).</title>
        <authorList>
            <person name="Hovde B.T."/>
            <person name="Deodato C.R."/>
            <person name="Hunsperger H.M."/>
            <person name="Ryken S.A."/>
            <person name="Yost W."/>
            <person name="Jha R.K."/>
            <person name="Patterson J."/>
            <person name="Monnat R.J. Jr."/>
            <person name="Barlow S.B."/>
            <person name="Starkenburg S.R."/>
            <person name="Cattolico R.A."/>
        </authorList>
    </citation>
    <scope>NUCLEOTIDE SEQUENCE</scope>
    <source>
        <strain evidence="3">CCMP291</strain>
    </source>
</reference>
<protein>
    <submittedName>
        <fullName evidence="2">Uncharacterized protein</fullName>
    </submittedName>
</protein>
<evidence type="ECO:0000256" key="1">
    <source>
        <dbReference type="SAM" id="MobiDB-lite"/>
    </source>
</evidence>
<dbReference type="Proteomes" id="UP000037460">
    <property type="component" value="Unassembled WGS sequence"/>
</dbReference>
<evidence type="ECO:0000313" key="2">
    <source>
        <dbReference type="EMBL" id="KOO29854.1"/>
    </source>
</evidence>